<dbReference type="SUPFAM" id="SSF103473">
    <property type="entry name" value="MFS general substrate transporter"/>
    <property type="match status" value="1"/>
</dbReference>
<keyword evidence="4 5" id="KW-0472">Membrane</keyword>
<sequence length="113" mass="12278">MSVFSQLQFAGAFVGTFLFGTLSDLYGRKPISLISLCGALASIVGSALAPSWQILHSFRLLLGLFIGGAIVAFATYVTELILPSQRMVLRGFFNWVLIFKISPCPQLHTLAIL</sequence>
<dbReference type="AlphaFoldDB" id="A0A0B1TH47"/>
<dbReference type="InterPro" id="IPR036259">
    <property type="entry name" value="MFS_trans_sf"/>
</dbReference>
<evidence type="ECO:0000313" key="8">
    <source>
        <dbReference type="Proteomes" id="UP000053660"/>
    </source>
</evidence>
<comment type="subcellular location">
    <subcellularLocation>
        <location evidence="1">Membrane</location>
        <topology evidence="1">Multi-pass membrane protein</topology>
    </subcellularLocation>
</comment>
<organism evidence="7 8">
    <name type="scientific">Oesophagostomum dentatum</name>
    <name type="common">Nodular worm</name>
    <dbReference type="NCBI Taxonomy" id="61180"/>
    <lineage>
        <taxon>Eukaryota</taxon>
        <taxon>Metazoa</taxon>
        <taxon>Ecdysozoa</taxon>
        <taxon>Nematoda</taxon>
        <taxon>Chromadorea</taxon>
        <taxon>Rhabditida</taxon>
        <taxon>Rhabditina</taxon>
        <taxon>Rhabditomorpha</taxon>
        <taxon>Strongyloidea</taxon>
        <taxon>Strongylidae</taxon>
        <taxon>Oesophagostomum</taxon>
    </lineage>
</organism>
<dbReference type="PANTHER" id="PTHR24064">
    <property type="entry name" value="SOLUTE CARRIER FAMILY 22 MEMBER"/>
    <property type="match status" value="1"/>
</dbReference>
<dbReference type="PROSITE" id="PS50850">
    <property type="entry name" value="MFS"/>
    <property type="match status" value="1"/>
</dbReference>
<feature type="transmembrane region" description="Helical" evidence="5">
    <location>
        <begin position="60"/>
        <end position="82"/>
    </location>
</feature>
<evidence type="ECO:0000256" key="2">
    <source>
        <dbReference type="ARBA" id="ARBA00022692"/>
    </source>
</evidence>
<proteinExistence type="predicted"/>
<protein>
    <recommendedName>
        <fullName evidence="6">Major facilitator superfamily (MFS) profile domain-containing protein</fullName>
    </recommendedName>
</protein>
<reference evidence="7 8" key="1">
    <citation type="submission" date="2014-03" db="EMBL/GenBank/DDBJ databases">
        <title>Draft genome of the hookworm Oesophagostomum dentatum.</title>
        <authorList>
            <person name="Mitreva M."/>
        </authorList>
    </citation>
    <scope>NUCLEOTIDE SEQUENCE [LARGE SCALE GENOMIC DNA]</scope>
    <source>
        <strain evidence="7 8">OD-Hann</strain>
    </source>
</reference>
<dbReference type="OrthoDB" id="5296287at2759"/>
<keyword evidence="8" id="KW-1185">Reference proteome</keyword>
<evidence type="ECO:0000313" key="7">
    <source>
        <dbReference type="EMBL" id="KHJ94710.1"/>
    </source>
</evidence>
<dbReference type="InterPro" id="IPR005828">
    <property type="entry name" value="MFS_sugar_transport-like"/>
</dbReference>
<dbReference type="EMBL" id="KN550225">
    <property type="protein sequence ID" value="KHJ94710.1"/>
    <property type="molecule type" value="Genomic_DNA"/>
</dbReference>
<dbReference type="InterPro" id="IPR005829">
    <property type="entry name" value="Sugar_transporter_CS"/>
</dbReference>
<feature type="transmembrane region" description="Helical" evidence="5">
    <location>
        <begin position="6"/>
        <end position="26"/>
    </location>
</feature>
<accession>A0A0B1TH47</accession>
<keyword evidence="3 5" id="KW-1133">Transmembrane helix</keyword>
<dbReference type="Pfam" id="PF00083">
    <property type="entry name" value="Sugar_tr"/>
    <property type="match status" value="1"/>
</dbReference>
<dbReference type="GO" id="GO:0016020">
    <property type="term" value="C:membrane"/>
    <property type="evidence" value="ECO:0007669"/>
    <property type="project" value="UniProtKB-SubCell"/>
</dbReference>
<dbReference type="Proteomes" id="UP000053660">
    <property type="component" value="Unassembled WGS sequence"/>
</dbReference>
<evidence type="ECO:0000259" key="6">
    <source>
        <dbReference type="PROSITE" id="PS50850"/>
    </source>
</evidence>
<evidence type="ECO:0000256" key="5">
    <source>
        <dbReference type="SAM" id="Phobius"/>
    </source>
</evidence>
<name>A0A0B1TH47_OESDE</name>
<keyword evidence="2 5" id="KW-0812">Transmembrane</keyword>
<evidence type="ECO:0000256" key="3">
    <source>
        <dbReference type="ARBA" id="ARBA00022989"/>
    </source>
</evidence>
<evidence type="ECO:0000256" key="4">
    <source>
        <dbReference type="ARBA" id="ARBA00023136"/>
    </source>
</evidence>
<evidence type="ECO:0000256" key="1">
    <source>
        <dbReference type="ARBA" id="ARBA00004141"/>
    </source>
</evidence>
<dbReference type="InterPro" id="IPR020846">
    <property type="entry name" value="MFS_dom"/>
</dbReference>
<feature type="transmembrane region" description="Helical" evidence="5">
    <location>
        <begin position="33"/>
        <end position="54"/>
    </location>
</feature>
<dbReference type="PROSITE" id="PS00217">
    <property type="entry name" value="SUGAR_TRANSPORT_2"/>
    <property type="match status" value="1"/>
</dbReference>
<feature type="domain" description="Major facilitator superfamily (MFS) profile" evidence="6">
    <location>
        <begin position="1"/>
        <end position="113"/>
    </location>
</feature>
<dbReference type="GO" id="GO:0022857">
    <property type="term" value="F:transmembrane transporter activity"/>
    <property type="evidence" value="ECO:0007669"/>
    <property type="project" value="InterPro"/>
</dbReference>
<dbReference type="Gene3D" id="1.20.1250.20">
    <property type="entry name" value="MFS general substrate transporter like domains"/>
    <property type="match status" value="1"/>
</dbReference>
<gene>
    <name evidence="7" type="ORF">OESDEN_05356</name>
</gene>